<accession>A0ABR6ZZT0</accession>
<evidence type="ECO:0000256" key="6">
    <source>
        <dbReference type="SAM" id="Phobius"/>
    </source>
</evidence>
<dbReference type="PANTHER" id="PTHR36115">
    <property type="entry name" value="PROLINE-RICH ANTIGEN HOMOLOG-RELATED"/>
    <property type="match status" value="1"/>
</dbReference>
<dbReference type="PANTHER" id="PTHR36115:SF4">
    <property type="entry name" value="MEMBRANE PROTEIN"/>
    <property type="match status" value="1"/>
</dbReference>
<evidence type="ECO:0000256" key="4">
    <source>
        <dbReference type="ARBA" id="ARBA00022989"/>
    </source>
</evidence>
<dbReference type="EMBL" id="JACOGD010000001">
    <property type="protein sequence ID" value="MBC3930179.1"/>
    <property type="molecule type" value="Genomic_DNA"/>
</dbReference>
<keyword evidence="5 6" id="KW-0472">Membrane</keyword>
<dbReference type="Proteomes" id="UP000654304">
    <property type="component" value="Unassembled WGS sequence"/>
</dbReference>
<keyword evidence="9" id="KW-1185">Reference proteome</keyword>
<evidence type="ECO:0000256" key="1">
    <source>
        <dbReference type="ARBA" id="ARBA00004651"/>
    </source>
</evidence>
<dbReference type="RefSeq" id="WP_186902085.1">
    <property type="nucleotide sequence ID" value="NZ_JACOGD010000001.1"/>
</dbReference>
<keyword evidence="2" id="KW-1003">Cell membrane</keyword>
<reference evidence="8 9" key="1">
    <citation type="submission" date="2020-08" db="EMBL/GenBank/DDBJ databases">
        <title>Novel species isolated from subtropical streams in China.</title>
        <authorList>
            <person name="Lu H."/>
        </authorList>
    </citation>
    <scope>NUCLEOTIDE SEQUENCE [LARGE SCALE GENOMIC DNA]</scope>
    <source>
        <strain evidence="8 9">CY22W</strain>
    </source>
</reference>
<comment type="caution">
    <text evidence="8">The sequence shown here is derived from an EMBL/GenBank/DDBJ whole genome shotgun (WGS) entry which is preliminary data.</text>
</comment>
<organism evidence="8 9">
    <name type="scientific">Undibacterium curvum</name>
    <dbReference type="NCBI Taxonomy" id="2762294"/>
    <lineage>
        <taxon>Bacteria</taxon>
        <taxon>Pseudomonadati</taxon>
        <taxon>Pseudomonadota</taxon>
        <taxon>Betaproteobacteria</taxon>
        <taxon>Burkholderiales</taxon>
        <taxon>Oxalobacteraceae</taxon>
        <taxon>Undibacterium</taxon>
    </lineage>
</organism>
<evidence type="ECO:0000259" key="7">
    <source>
        <dbReference type="Pfam" id="PF06271"/>
    </source>
</evidence>
<dbReference type="Pfam" id="PF06271">
    <property type="entry name" value="RDD"/>
    <property type="match status" value="1"/>
</dbReference>
<feature type="transmembrane region" description="Helical" evidence="6">
    <location>
        <begin position="135"/>
        <end position="156"/>
    </location>
</feature>
<proteinExistence type="predicted"/>
<evidence type="ECO:0000256" key="2">
    <source>
        <dbReference type="ARBA" id="ARBA00022475"/>
    </source>
</evidence>
<keyword evidence="4 6" id="KW-1133">Transmembrane helix</keyword>
<dbReference type="InterPro" id="IPR051791">
    <property type="entry name" value="Pra-immunoreactive"/>
</dbReference>
<feature type="transmembrane region" description="Helical" evidence="6">
    <location>
        <begin position="92"/>
        <end position="112"/>
    </location>
</feature>
<gene>
    <name evidence="8" type="ORF">H8K43_00720</name>
</gene>
<evidence type="ECO:0000313" key="8">
    <source>
        <dbReference type="EMBL" id="MBC3930179.1"/>
    </source>
</evidence>
<feature type="domain" description="RDD" evidence="7">
    <location>
        <begin position="3"/>
        <end position="169"/>
    </location>
</feature>
<keyword evidence="3 6" id="KW-0812">Transmembrane</keyword>
<comment type="subcellular location">
    <subcellularLocation>
        <location evidence="1">Cell membrane</location>
        <topology evidence="1">Multi-pass membrane protein</topology>
    </subcellularLocation>
</comment>
<protein>
    <submittedName>
        <fullName evidence="8">RDD family protein</fullName>
    </submittedName>
</protein>
<sequence>MDYAGFWRRLGAYLVDLVCLLPLIGINYYLGSHFRLFYLYWFLPELIIGVWFSVYLVYKYGGTPGKLLLKTRIAMVDGSPVTAKAAIVRHSVLFIFSTLSSIAMVYACLQLSDAEYLSLTYMQQAEKLEELAPSWYGINIILMNIWVWGEFFTMLFNKKRRAAHDFLAGTVVINTALNNTAVSN</sequence>
<feature type="transmembrane region" description="Helical" evidence="6">
    <location>
        <begin position="12"/>
        <end position="31"/>
    </location>
</feature>
<evidence type="ECO:0000313" key="9">
    <source>
        <dbReference type="Proteomes" id="UP000654304"/>
    </source>
</evidence>
<evidence type="ECO:0000256" key="5">
    <source>
        <dbReference type="ARBA" id="ARBA00023136"/>
    </source>
</evidence>
<feature type="transmembrane region" description="Helical" evidence="6">
    <location>
        <begin position="37"/>
        <end position="58"/>
    </location>
</feature>
<name>A0ABR6ZZT0_9BURK</name>
<dbReference type="InterPro" id="IPR010432">
    <property type="entry name" value="RDD"/>
</dbReference>
<evidence type="ECO:0000256" key="3">
    <source>
        <dbReference type="ARBA" id="ARBA00022692"/>
    </source>
</evidence>